<protein>
    <submittedName>
        <fullName evidence="2">Uncharacterized protein</fullName>
    </submittedName>
</protein>
<accession>A0ABW1IDA2</accession>
<evidence type="ECO:0000313" key="3">
    <source>
        <dbReference type="Proteomes" id="UP001596119"/>
    </source>
</evidence>
<feature type="region of interest" description="Disordered" evidence="1">
    <location>
        <begin position="1"/>
        <end position="47"/>
    </location>
</feature>
<evidence type="ECO:0000313" key="2">
    <source>
        <dbReference type="EMBL" id="MFC5951687.1"/>
    </source>
</evidence>
<gene>
    <name evidence="2" type="ORF">ACFQH9_25810</name>
</gene>
<evidence type="ECO:0000256" key="1">
    <source>
        <dbReference type="SAM" id="MobiDB-lite"/>
    </source>
</evidence>
<proteinExistence type="predicted"/>
<dbReference type="RefSeq" id="WP_379569874.1">
    <property type="nucleotide sequence ID" value="NZ_JBHSQK010000081.1"/>
</dbReference>
<comment type="caution">
    <text evidence="2">The sequence shown here is derived from an EMBL/GenBank/DDBJ whole genome shotgun (WGS) entry which is preliminary data.</text>
</comment>
<name>A0ABW1IDA2_9PSEU</name>
<reference evidence="3" key="1">
    <citation type="journal article" date="2019" name="Int. J. Syst. Evol. Microbiol.">
        <title>The Global Catalogue of Microorganisms (GCM) 10K type strain sequencing project: providing services to taxonomists for standard genome sequencing and annotation.</title>
        <authorList>
            <consortium name="The Broad Institute Genomics Platform"/>
            <consortium name="The Broad Institute Genome Sequencing Center for Infectious Disease"/>
            <person name="Wu L."/>
            <person name="Ma J."/>
        </authorList>
    </citation>
    <scope>NUCLEOTIDE SEQUENCE [LARGE SCALE GENOMIC DNA]</scope>
    <source>
        <strain evidence="3">CGMCC 4.7397</strain>
    </source>
</reference>
<dbReference type="Proteomes" id="UP001596119">
    <property type="component" value="Unassembled WGS sequence"/>
</dbReference>
<dbReference type="EMBL" id="JBHSQK010000081">
    <property type="protein sequence ID" value="MFC5951687.1"/>
    <property type="molecule type" value="Genomic_DNA"/>
</dbReference>
<keyword evidence="3" id="KW-1185">Reference proteome</keyword>
<organism evidence="2 3">
    <name type="scientific">Pseudonocardia lutea</name>
    <dbReference type="NCBI Taxonomy" id="2172015"/>
    <lineage>
        <taxon>Bacteria</taxon>
        <taxon>Bacillati</taxon>
        <taxon>Actinomycetota</taxon>
        <taxon>Actinomycetes</taxon>
        <taxon>Pseudonocardiales</taxon>
        <taxon>Pseudonocardiaceae</taxon>
        <taxon>Pseudonocardia</taxon>
    </lineage>
</organism>
<sequence length="47" mass="4886">MTRTAMLEKGAPTVETNEPAGRAPAGVEGRPRSRVAPTGDRAQPPSL</sequence>